<dbReference type="InterPro" id="IPR025525">
    <property type="entry name" value="hAT-like_transposase_RNase-H"/>
</dbReference>
<reference evidence="3 4" key="1">
    <citation type="submission" date="2023-01" db="EMBL/GenBank/DDBJ databases">
        <authorList>
            <person name="Kreplak J."/>
        </authorList>
    </citation>
    <scope>NUCLEOTIDE SEQUENCE [LARGE SCALE GENOMIC DNA]</scope>
</reference>
<feature type="domain" description="HAT C-terminal dimerisation" evidence="1">
    <location>
        <begin position="72"/>
        <end position="130"/>
    </location>
</feature>
<feature type="domain" description="hAT-like transposase RNase-H fold" evidence="2">
    <location>
        <begin position="1"/>
        <end position="49"/>
    </location>
</feature>
<accession>A0AAV0Z1B6</accession>
<evidence type="ECO:0000313" key="4">
    <source>
        <dbReference type="Proteomes" id="UP001157006"/>
    </source>
</evidence>
<dbReference type="GO" id="GO:0003677">
    <property type="term" value="F:DNA binding"/>
    <property type="evidence" value="ECO:0007669"/>
    <property type="project" value="InterPro"/>
</dbReference>
<dbReference type="Proteomes" id="UP001157006">
    <property type="component" value="Chromosome 1L"/>
</dbReference>
<evidence type="ECO:0000259" key="1">
    <source>
        <dbReference type="Pfam" id="PF05699"/>
    </source>
</evidence>
<evidence type="ECO:0000313" key="3">
    <source>
        <dbReference type="EMBL" id="CAI8591244.1"/>
    </source>
</evidence>
<name>A0AAV0Z1B6_VICFA</name>
<dbReference type="PANTHER" id="PTHR23272">
    <property type="entry name" value="BED FINGER-RELATED"/>
    <property type="match status" value="1"/>
</dbReference>
<dbReference type="EMBL" id="OX451736">
    <property type="protein sequence ID" value="CAI8591244.1"/>
    <property type="molecule type" value="Genomic_DNA"/>
</dbReference>
<organism evidence="3 4">
    <name type="scientific">Vicia faba</name>
    <name type="common">Broad bean</name>
    <name type="synonym">Faba vulgaris</name>
    <dbReference type="NCBI Taxonomy" id="3906"/>
    <lineage>
        <taxon>Eukaryota</taxon>
        <taxon>Viridiplantae</taxon>
        <taxon>Streptophyta</taxon>
        <taxon>Embryophyta</taxon>
        <taxon>Tracheophyta</taxon>
        <taxon>Spermatophyta</taxon>
        <taxon>Magnoliopsida</taxon>
        <taxon>eudicotyledons</taxon>
        <taxon>Gunneridae</taxon>
        <taxon>Pentapetalae</taxon>
        <taxon>rosids</taxon>
        <taxon>fabids</taxon>
        <taxon>Fabales</taxon>
        <taxon>Fabaceae</taxon>
        <taxon>Papilionoideae</taxon>
        <taxon>50 kb inversion clade</taxon>
        <taxon>NPAAA clade</taxon>
        <taxon>Hologalegina</taxon>
        <taxon>IRL clade</taxon>
        <taxon>Fabeae</taxon>
        <taxon>Vicia</taxon>
    </lineage>
</organism>
<proteinExistence type="predicted"/>
<dbReference type="Pfam" id="PF05699">
    <property type="entry name" value="Dimer_Tnp_hAT"/>
    <property type="match status" value="1"/>
</dbReference>
<gene>
    <name evidence="3" type="ORF">VFH_I478880</name>
</gene>
<dbReference type="SUPFAM" id="SSF53098">
    <property type="entry name" value="Ribonuclease H-like"/>
    <property type="match status" value="1"/>
</dbReference>
<dbReference type="InterPro" id="IPR012337">
    <property type="entry name" value="RNaseH-like_sf"/>
</dbReference>
<dbReference type="GO" id="GO:0046983">
    <property type="term" value="F:protein dimerization activity"/>
    <property type="evidence" value="ECO:0007669"/>
    <property type="project" value="InterPro"/>
</dbReference>
<dbReference type="Pfam" id="PF14372">
    <property type="entry name" value="hAT-like_RNase-H"/>
    <property type="match status" value="1"/>
</dbReference>
<dbReference type="PANTHER" id="PTHR23272:SF161">
    <property type="entry name" value="ZINC FINGER BED DOMAIN-CONTAINING PROTEIN RICESLEEPER 1-LIKE"/>
    <property type="match status" value="1"/>
</dbReference>
<keyword evidence="4" id="KW-1185">Reference proteome</keyword>
<sequence>MAENMKVKYDKYWGDVEKMNKLIFLVVVLDPRHKMQFVRNFLGKGQYENPTHSSHDVDSVELKAPEDAFSLEVNSNKYHILGQRARDVLAMLVSIVASKFAFSTGGRVLTCYRSSLTPKTIETLICTQNWCKSSLVSIDIEELVDELENLESELAPIPQLNEGVSDIDSD</sequence>
<dbReference type="InterPro" id="IPR008906">
    <property type="entry name" value="HATC_C_dom"/>
</dbReference>
<protein>
    <submittedName>
        <fullName evidence="3">Uncharacterized protein</fullName>
    </submittedName>
</protein>
<evidence type="ECO:0000259" key="2">
    <source>
        <dbReference type="Pfam" id="PF14372"/>
    </source>
</evidence>
<dbReference type="AlphaFoldDB" id="A0AAV0Z1B6"/>